<sequence>MSVPFDIAVLQATLDRITERVGSYARFDAPTGGASSGVPPDQLRDLCDERVSRPAPAHSSPCSIRLCRRCGDDQKGNGAMLGMPPLQSER</sequence>
<organism evidence="1 2">
    <name type="scientific">Acrocarpospora phusangensis</name>
    <dbReference type="NCBI Taxonomy" id="1070424"/>
    <lineage>
        <taxon>Bacteria</taxon>
        <taxon>Bacillati</taxon>
        <taxon>Actinomycetota</taxon>
        <taxon>Actinomycetes</taxon>
        <taxon>Streptosporangiales</taxon>
        <taxon>Streptosporangiaceae</taxon>
        <taxon>Acrocarpospora</taxon>
    </lineage>
</organism>
<comment type="caution">
    <text evidence="1">The sequence shown here is derived from an EMBL/GenBank/DDBJ whole genome shotgun (WGS) entry which is preliminary data.</text>
</comment>
<name>A0A919QC95_9ACTN</name>
<dbReference type="AlphaFoldDB" id="A0A919QC95"/>
<proteinExistence type="predicted"/>
<dbReference type="EMBL" id="BOOA01000038">
    <property type="protein sequence ID" value="GIH26272.1"/>
    <property type="molecule type" value="Genomic_DNA"/>
</dbReference>
<protein>
    <submittedName>
        <fullName evidence="1">Uncharacterized protein</fullName>
    </submittedName>
</protein>
<gene>
    <name evidence="1" type="ORF">Aph01nite_45820</name>
</gene>
<dbReference type="Proteomes" id="UP000640052">
    <property type="component" value="Unassembled WGS sequence"/>
</dbReference>
<reference evidence="1" key="1">
    <citation type="submission" date="2021-01" db="EMBL/GenBank/DDBJ databases">
        <title>Whole genome shotgun sequence of Acrocarpospora phusangensis NBRC 108782.</title>
        <authorList>
            <person name="Komaki H."/>
            <person name="Tamura T."/>
        </authorList>
    </citation>
    <scope>NUCLEOTIDE SEQUENCE</scope>
    <source>
        <strain evidence="1">NBRC 108782</strain>
    </source>
</reference>
<accession>A0A919QC95</accession>
<evidence type="ECO:0000313" key="2">
    <source>
        <dbReference type="Proteomes" id="UP000640052"/>
    </source>
</evidence>
<keyword evidence="2" id="KW-1185">Reference proteome</keyword>
<evidence type="ECO:0000313" key="1">
    <source>
        <dbReference type="EMBL" id="GIH26272.1"/>
    </source>
</evidence>